<evidence type="ECO:0000256" key="1">
    <source>
        <dbReference type="SAM" id="Phobius"/>
    </source>
</evidence>
<dbReference type="AlphaFoldDB" id="A0A7S3FEY9"/>
<dbReference type="EMBL" id="HBHX01061949">
    <property type="protein sequence ID" value="CAE0142244.1"/>
    <property type="molecule type" value="Transcribed_RNA"/>
</dbReference>
<proteinExistence type="predicted"/>
<feature type="transmembrane region" description="Helical" evidence="1">
    <location>
        <begin position="127"/>
        <end position="148"/>
    </location>
</feature>
<feature type="transmembrane region" description="Helical" evidence="1">
    <location>
        <begin position="38"/>
        <end position="56"/>
    </location>
</feature>
<accession>A0A7S3FEY9</accession>
<organism evidence="2">
    <name type="scientific">Haptolina ericina</name>
    <dbReference type="NCBI Taxonomy" id="156174"/>
    <lineage>
        <taxon>Eukaryota</taxon>
        <taxon>Haptista</taxon>
        <taxon>Haptophyta</taxon>
        <taxon>Prymnesiophyceae</taxon>
        <taxon>Prymnesiales</taxon>
        <taxon>Prymnesiaceae</taxon>
        <taxon>Haptolina</taxon>
    </lineage>
</organism>
<keyword evidence="1" id="KW-0812">Transmembrane</keyword>
<reference evidence="2" key="1">
    <citation type="submission" date="2021-01" db="EMBL/GenBank/DDBJ databases">
        <authorList>
            <person name="Corre E."/>
            <person name="Pelletier E."/>
            <person name="Niang G."/>
            <person name="Scheremetjew M."/>
            <person name="Finn R."/>
            <person name="Kale V."/>
            <person name="Holt S."/>
            <person name="Cochrane G."/>
            <person name="Meng A."/>
            <person name="Brown T."/>
            <person name="Cohen L."/>
        </authorList>
    </citation>
    <scope>NUCLEOTIDE SEQUENCE</scope>
    <source>
        <strain evidence="2">CCMP281</strain>
    </source>
</reference>
<feature type="transmembrane region" description="Helical" evidence="1">
    <location>
        <begin position="94"/>
        <end position="115"/>
    </location>
</feature>
<name>A0A7S3FEY9_9EUKA</name>
<keyword evidence="1" id="KW-0472">Membrane</keyword>
<feature type="transmembrane region" description="Helical" evidence="1">
    <location>
        <begin position="62"/>
        <end position="82"/>
    </location>
</feature>
<feature type="transmembrane region" description="Helical" evidence="1">
    <location>
        <begin position="6"/>
        <end position="26"/>
    </location>
</feature>
<gene>
    <name evidence="2" type="ORF">HERI1096_LOCUS34225</name>
</gene>
<evidence type="ECO:0000313" key="2">
    <source>
        <dbReference type="EMBL" id="CAE0142244.1"/>
    </source>
</evidence>
<keyword evidence="1" id="KW-1133">Transmembrane helix</keyword>
<sequence>MLPPGVPALLVLIGSWAGSLAIGVVIASVRPTGRPLQALLFAHIPVALTFWVWALFHCVSSSFDGGVVTFLFSAIAGVHGHLKGTLDHGALRRQRWLTGLSGGLVVANYLGGVVIAVKKSMANTIEVYYGIAAVVWLVATTGALWLLAARLRSLEGAGNPLLNPR</sequence>
<protein>
    <submittedName>
        <fullName evidence="2">Uncharacterized protein</fullName>
    </submittedName>
</protein>